<organism evidence="2 3">
    <name type="scientific">Conoideocrella luteorostrata</name>
    <dbReference type="NCBI Taxonomy" id="1105319"/>
    <lineage>
        <taxon>Eukaryota</taxon>
        <taxon>Fungi</taxon>
        <taxon>Dikarya</taxon>
        <taxon>Ascomycota</taxon>
        <taxon>Pezizomycotina</taxon>
        <taxon>Sordariomycetes</taxon>
        <taxon>Hypocreomycetidae</taxon>
        <taxon>Hypocreales</taxon>
        <taxon>Clavicipitaceae</taxon>
        <taxon>Conoideocrella</taxon>
    </lineage>
</organism>
<accession>A0AAJ0CR02</accession>
<feature type="compositionally biased region" description="Low complexity" evidence="1">
    <location>
        <begin position="96"/>
        <end position="112"/>
    </location>
</feature>
<dbReference type="EMBL" id="JASWJB010000135">
    <property type="protein sequence ID" value="KAK2595326.1"/>
    <property type="molecule type" value="Genomic_DNA"/>
</dbReference>
<evidence type="ECO:0000313" key="3">
    <source>
        <dbReference type="Proteomes" id="UP001251528"/>
    </source>
</evidence>
<dbReference type="Proteomes" id="UP001251528">
    <property type="component" value="Unassembled WGS sequence"/>
</dbReference>
<evidence type="ECO:0000256" key="1">
    <source>
        <dbReference type="SAM" id="MobiDB-lite"/>
    </source>
</evidence>
<dbReference type="AlphaFoldDB" id="A0AAJ0CR02"/>
<sequence>MEDDFLPVITWQGLIMVSTSLLPQSSDEKRRIYSDSNMYNLNIQVDTTMPPLNGHNLQMDASGRPPVPNYWQHEHYTPATSTNDLDPEMSSYHTPSASDSAASSTYSVQSNSPAVTPQTDDDTFFTPGLYPPVFLPWESTASGGECNSPIDFEDQTANTSARFFPMGCHLTPTTPLMNHTGLRPLDERRRGQMANNRQFTMPTHYIPAPEGSLKRRRLSSSWHH</sequence>
<proteinExistence type="predicted"/>
<feature type="region of interest" description="Disordered" evidence="1">
    <location>
        <begin position="60"/>
        <end position="123"/>
    </location>
</feature>
<name>A0AAJ0CR02_9HYPO</name>
<keyword evidence="3" id="KW-1185">Reference proteome</keyword>
<feature type="region of interest" description="Disordered" evidence="1">
    <location>
        <begin position="202"/>
        <end position="224"/>
    </location>
</feature>
<feature type="compositionally biased region" description="Basic residues" evidence="1">
    <location>
        <begin position="214"/>
        <end position="224"/>
    </location>
</feature>
<evidence type="ECO:0000313" key="2">
    <source>
        <dbReference type="EMBL" id="KAK2595326.1"/>
    </source>
</evidence>
<reference evidence="2" key="1">
    <citation type="submission" date="2023-06" db="EMBL/GenBank/DDBJ databases">
        <title>Conoideocrella luteorostrata (Hypocreales: Clavicipitaceae), a potential biocontrol fungus for elongate hemlock scale in United States Christmas tree production areas.</title>
        <authorList>
            <person name="Barrett H."/>
            <person name="Lovett B."/>
            <person name="Macias A.M."/>
            <person name="Stajich J.E."/>
            <person name="Kasson M.T."/>
        </authorList>
    </citation>
    <scope>NUCLEOTIDE SEQUENCE</scope>
    <source>
        <strain evidence="2">ARSEF 14590</strain>
    </source>
</reference>
<gene>
    <name evidence="2" type="ORF">QQS21_006926</name>
</gene>
<comment type="caution">
    <text evidence="2">The sequence shown here is derived from an EMBL/GenBank/DDBJ whole genome shotgun (WGS) entry which is preliminary data.</text>
</comment>
<protein>
    <submittedName>
        <fullName evidence="2">Uncharacterized protein</fullName>
    </submittedName>
</protein>